<name>A0AAV4QLZ2_9ARAC</name>
<comment type="caution">
    <text evidence="1">The sequence shown here is derived from an EMBL/GenBank/DDBJ whole genome shotgun (WGS) entry which is preliminary data.</text>
</comment>
<sequence>MDFGWVRTGALMLRVSQQTLQINHKCIVMGMLKYWKTYLPIGMLGNKVRIEGSNESRLPLLVFLWLFYEYFGMKCSTIGDYCLLYMVRKGPIPARQKAAASSQSKPGHLVDFGDSPSGLSETPPIMEEDCPRICVPKSPIEGESRICERQLELLGVNLCKRNEYIGGERIWILVGSGLGALMLRVSQQKLQINLN</sequence>
<accession>A0AAV4QLZ2</accession>
<evidence type="ECO:0000313" key="2">
    <source>
        <dbReference type="Proteomes" id="UP001054837"/>
    </source>
</evidence>
<gene>
    <name evidence="1" type="ORF">CDAR_97121</name>
</gene>
<protein>
    <submittedName>
        <fullName evidence="1">Uncharacterized protein</fullName>
    </submittedName>
</protein>
<dbReference type="Proteomes" id="UP001054837">
    <property type="component" value="Unassembled WGS sequence"/>
</dbReference>
<organism evidence="1 2">
    <name type="scientific">Caerostris darwini</name>
    <dbReference type="NCBI Taxonomy" id="1538125"/>
    <lineage>
        <taxon>Eukaryota</taxon>
        <taxon>Metazoa</taxon>
        <taxon>Ecdysozoa</taxon>
        <taxon>Arthropoda</taxon>
        <taxon>Chelicerata</taxon>
        <taxon>Arachnida</taxon>
        <taxon>Araneae</taxon>
        <taxon>Araneomorphae</taxon>
        <taxon>Entelegynae</taxon>
        <taxon>Araneoidea</taxon>
        <taxon>Araneidae</taxon>
        <taxon>Caerostris</taxon>
    </lineage>
</organism>
<evidence type="ECO:0000313" key="1">
    <source>
        <dbReference type="EMBL" id="GIY10693.1"/>
    </source>
</evidence>
<dbReference type="AlphaFoldDB" id="A0AAV4QLZ2"/>
<keyword evidence="2" id="KW-1185">Reference proteome</keyword>
<dbReference type="EMBL" id="BPLQ01004782">
    <property type="protein sequence ID" value="GIY10693.1"/>
    <property type="molecule type" value="Genomic_DNA"/>
</dbReference>
<reference evidence="1 2" key="1">
    <citation type="submission" date="2021-06" db="EMBL/GenBank/DDBJ databases">
        <title>Caerostris darwini draft genome.</title>
        <authorList>
            <person name="Kono N."/>
            <person name="Arakawa K."/>
        </authorList>
    </citation>
    <scope>NUCLEOTIDE SEQUENCE [LARGE SCALE GENOMIC DNA]</scope>
</reference>
<proteinExistence type="predicted"/>